<dbReference type="PANTHER" id="PTHR11905">
    <property type="entry name" value="ADAM A DISINTEGRIN AND METALLOPROTEASE DOMAIN"/>
    <property type="match status" value="1"/>
</dbReference>
<reference evidence="4 5" key="1">
    <citation type="submission" date="2019-06" db="EMBL/GenBank/DDBJ databases">
        <title>A chromosome-scale genome assembly of the striped catfish, Pangasianodon hypophthalmus.</title>
        <authorList>
            <person name="Wen M."/>
            <person name="Zahm M."/>
            <person name="Roques C."/>
            <person name="Cabau C."/>
            <person name="Klopp C."/>
            <person name="Donnadieu C."/>
            <person name="Jouanno E."/>
            <person name="Avarre J.-C."/>
            <person name="Campet M."/>
            <person name="Ha T.T.T."/>
            <person name="Dugue R."/>
            <person name="Lampietro C."/>
            <person name="Louis A."/>
            <person name="Herpin A."/>
            <person name="Echchiki A."/>
            <person name="Berthelot C."/>
            <person name="Parey E."/>
            <person name="Roest-Crollius H."/>
            <person name="Braasch I."/>
            <person name="Postlethwait J."/>
            <person name="Bobe J."/>
            <person name="Montfort J."/>
            <person name="Bouchez O."/>
            <person name="Begum T."/>
            <person name="Schartl M."/>
            <person name="Guiguen Y."/>
        </authorList>
    </citation>
    <scope>NUCLEOTIDE SEQUENCE [LARGE SCALE GENOMIC DNA]</scope>
    <source>
        <strain evidence="4 5">Indonesia</strain>
        <tissue evidence="4">Blood</tissue>
    </source>
</reference>
<evidence type="ECO:0000256" key="2">
    <source>
        <dbReference type="SAM" id="MobiDB-lite"/>
    </source>
</evidence>
<evidence type="ECO:0000259" key="3">
    <source>
        <dbReference type="Pfam" id="PF01562"/>
    </source>
</evidence>
<dbReference type="Gene3D" id="3.40.390.10">
    <property type="entry name" value="Collagenase (Catalytic Domain)"/>
    <property type="match status" value="1"/>
</dbReference>
<organism evidence="4 5">
    <name type="scientific">Pangasianodon hypophthalmus</name>
    <name type="common">Striped catfish</name>
    <name type="synonym">Helicophagus hypophthalmus</name>
    <dbReference type="NCBI Taxonomy" id="310915"/>
    <lineage>
        <taxon>Eukaryota</taxon>
        <taxon>Metazoa</taxon>
        <taxon>Chordata</taxon>
        <taxon>Craniata</taxon>
        <taxon>Vertebrata</taxon>
        <taxon>Euteleostomi</taxon>
        <taxon>Actinopterygii</taxon>
        <taxon>Neopterygii</taxon>
        <taxon>Teleostei</taxon>
        <taxon>Ostariophysi</taxon>
        <taxon>Siluriformes</taxon>
        <taxon>Pangasiidae</taxon>
        <taxon>Pangasianodon</taxon>
    </lineage>
</organism>
<proteinExistence type="predicted"/>
<keyword evidence="1" id="KW-1015">Disulfide bond</keyword>
<evidence type="ECO:0000256" key="1">
    <source>
        <dbReference type="ARBA" id="ARBA00023157"/>
    </source>
</evidence>
<sequence>METVWRSLACVGVIAMVTAGVTASAFAQEGQAAFLSTLAHYEIAVPIRVGPRGESLYDGEASDRHRRHRRSTETKQEVPEPQLYYQLSTPSTSLFLNLTLQSGLLSRKFRVEYWRKGRLAWSHPYSSSCQYVGHLQHQPQSSTVALSNCNGLQGVIVASGEEYLIEPLVSAENQTSMDGKEERPHVVYKRSSLRHLYMDQSCGVIDEKPSKSFDWWQRTIKPPNQMGRGQLPLKRSVSRERYVETLVVADKMMVSYHGRRDIEQYILAVMNIVRLPNCSRILAWGTQ</sequence>
<dbReference type="GO" id="GO:0008237">
    <property type="term" value="F:metallopeptidase activity"/>
    <property type="evidence" value="ECO:0007669"/>
    <property type="project" value="InterPro"/>
</dbReference>
<name>A0A5N5NLL1_PANHP</name>
<feature type="region of interest" description="Disordered" evidence="2">
    <location>
        <begin position="56"/>
        <end position="79"/>
    </location>
</feature>
<dbReference type="AlphaFoldDB" id="A0A5N5NLL1"/>
<dbReference type="Pfam" id="PF01562">
    <property type="entry name" value="Pep_M12B_propep"/>
    <property type="match status" value="1"/>
</dbReference>
<comment type="caution">
    <text evidence="4">The sequence shown here is derived from an EMBL/GenBank/DDBJ whole genome shotgun (WGS) entry which is preliminary data.</text>
</comment>
<evidence type="ECO:0000313" key="4">
    <source>
        <dbReference type="EMBL" id="KAB5567146.1"/>
    </source>
</evidence>
<dbReference type="EMBL" id="VFJC01000009">
    <property type="protein sequence ID" value="KAB5567146.1"/>
    <property type="molecule type" value="Genomic_DNA"/>
</dbReference>
<dbReference type="InterPro" id="IPR002870">
    <property type="entry name" value="Peptidase_M12B_N"/>
</dbReference>
<dbReference type="Proteomes" id="UP000327468">
    <property type="component" value="Chromosome 8"/>
</dbReference>
<accession>A0A5N5NLL1</accession>
<feature type="domain" description="Peptidase M12B propeptide" evidence="3">
    <location>
        <begin position="42"/>
        <end position="136"/>
    </location>
</feature>
<dbReference type="PANTHER" id="PTHR11905:SF256">
    <property type="entry name" value="PEPTIDASE M12B DOMAIN-CONTAINING PROTEIN"/>
    <property type="match status" value="1"/>
</dbReference>
<evidence type="ECO:0000313" key="5">
    <source>
        <dbReference type="Proteomes" id="UP000327468"/>
    </source>
</evidence>
<keyword evidence="5" id="KW-1185">Reference proteome</keyword>
<protein>
    <recommendedName>
        <fullName evidence="3">Peptidase M12B propeptide domain-containing protein</fullName>
    </recommendedName>
</protein>
<gene>
    <name evidence="4" type="ORF">PHYPO_G00229430</name>
</gene>
<dbReference type="SUPFAM" id="SSF55486">
    <property type="entry name" value="Metalloproteases ('zincins'), catalytic domain"/>
    <property type="match status" value="1"/>
</dbReference>
<dbReference type="InterPro" id="IPR024079">
    <property type="entry name" value="MetalloPept_cat_dom_sf"/>
</dbReference>